<organism evidence="1 2">
    <name type="scientific">Phytophthora sojae (strain P6497)</name>
    <name type="common">Soybean stem and root rot agent</name>
    <name type="synonym">Phytophthora megasperma f. sp. glycines</name>
    <dbReference type="NCBI Taxonomy" id="1094619"/>
    <lineage>
        <taxon>Eukaryota</taxon>
        <taxon>Sar</taxon>
        <taxon>Stramenopiles</taxon>
        <taxon>Oomycota</taxon>
        <taxon>Peronosporomycetes</taxon>
        <taxon>Peronosporales</taxon>
        <taxon>Peronosporaceae</taxon>
        <taxon>Phytophthora</taxon>
    </lineage>
</organism>
<reference evidence="1 2" key="1">
    <citation type="journal article" date="2006" name="Science">
        <title>Phytophthora genome sequences uncover evolutionary origins and mechanisms of pathogenesis.</title>
        <authorList>
            <person name="Tyler B.M."/>
            <person name="Tripathy S."/>
            <person name="Zhang X."/>
            <person name="Dehal P."/>
            <person name="Jiang R.H."/>
            <person name="Aerts A."/>
            <person name="Arredondo F.D."/>
            <person name="Baxter L."/>
            <person name="Bensasson D."/>
            <person name="Beynon J.L."/>
            <person name="Chapman J."/>
            <person name="Damasceno C.M."/>
            <person name="Dorrance A.E."/>
            <person name="Dou D."/>
            <person name="Dickerman A.W."/>
            <person name="Dubchak I.L."/>
            <person name="Garbelotto M."/>
            <person name="Gijzen M."/>
            <person name="Gordon S.G."/>
            <person name="Govers F."/>
            <person name="Grunwald N.J."/>
            <person name="Huang W."/>
            <person name="Ivors K.L."/>
            <person name="Jones R.W."/>
            <person name="Kamoun S."/>
            <person name="Krampis K."/>
            <person name="Lamour K.H."/>
            <person name="Lee M.K."/>
            <person name="McDonald W.H."/>
            <person name="Medina M."/>
            <person name="Meijer H.J."/>
            <person name="Nordberg E.K."/>
            <person name="Maclean D.J."/>
            <person name="Ospina-Giraldo M.D."/>
            <person name="Morris P.F."/>
            <person name="Phuntumart V."/>
            <person name="Putnam N.H."/>
            <person name="Rash S."/>
            <person name="Rose J.K."/>
            <person name="Sakihama Y."/>
            <person name="Salamov A.A."/>
            <person name="Savidor A."/>
            <person name="Scheuring C.F."/>
            <person name="Smith B.M."/>
            <person name="Sobral B.W."/>
            <person name="Terry A."/>
            <person name="Torto-Alalibo T.A."/>
            <person name="Win J."/>
            <person name="Xu Z."/>
            <person name="Zhang H."/>
            <person name="Grigoriev I.V."/>
            <person name="Rokhsar D.S."/>
            <person name="Boore J.L."/>
        </authorList>
    </citation>
    <scope>NUCLEOTIDE SEQUENCE [LARGE SCALE GENOMIC DNA]</scope>
    <source>
        <strain evidence="1 2">P6497</strain>
    </source>
</reference>
<dbReference type="KEGG" id="psoj:PHYSODRAFT_507756"/>
<dbReference type="InParanoid" id="G4ZL97"/>
<dbReference type="RefSeq" id="XP_009529360.1">
    <property type="nucleotide sequence ID" value="XM_009531065.1"/>
</dbReference>
<dbReference type="GeneID" id="20658791"/>
<dbReference type="Gene3D" id="3.10.10.10">
    <property type="entry name" value="HIV Type 1 Reverse Transcriptase, subunit A, domain 1"/>
    <property type="match status" value="1"/>
</dbReference>
<dbReference type="EMBL" id="JH159155">
    <property type="protein sequence ID" value="EGZ15611.1"/>
    <property type="molecule type" value="Genomic_DNA"/>
</dbReference>
<dbReference type="SMR" id="G4ZL97"/>
<name>G4ZL97_PHYSP</name>
<dbReference type="InterPro" id="IPR043502">
    <property type="entry name" value="DNA/RNA_pol_sf"/>
</dbReference>
<dbReference type="SUPFAM" id="SSF56672">
    <property type="entry name" value="DNA/RNA polymerases"/>
    <property type="match status" value="1"/>
</dbReference>
<dbReference type="Proteomes" id="UP000002640">
    <property type="component" value="Unassembled WGS sequence"/>
</dbReference>
<evidence type="ECO:0000313" key="2">
    <source>
        <dbReference type="Proteomes" id="UP000002640"/>
    </source>
</evidence>
<dbReference type="Gene3D" id="3.30.70.270">
    <property type="match status" value="1"/>
</dbReference>
<accession>G4ZL97</accession>
<gene>
    <name evidence="1" type="ORF">PHYSODRAFT_507756</name>
</gene>
<sequence>MGYYVIHITYRASLLTAFILPFEKYRWLRLSMKLSAATDHFQARITRLLKNFPLVRCYRDEVVIPNGWKSCCNVSRTLDSLSTY</sequence>
<proteinExistence type="predicted"/>
<dbReference type="InterPro" id="IPR043128">
    <property type="entry name" value="Rev_trsase/Diguanyl_cyclase"/>
</dbReference>
<protein>
    <submittedName>
        <fullName evidence="1">Uncharacterized protein</fullName>
    </submittedName>
</protein>
<evidence type="ECO:0000313" key="1">
    <source>
        <dbReference type="EMBL" id="EGZ15611.1"/>
    </source>
</evidence>
<keyword evidence="2" id="KW-1185">Reference proteome</keyword>
<dbReference type="AlphaFoldDB" id="G4ZL97"/>